<organism evidence="3 4">
    <name type="scientific">Nocardioides bigeumensis</name>
    <dbReference type="NCBI Taxonomy" id="433657"/>
    <lineage>
        <taxon>Bacteria</taxon>
        <taxon>Bacillati</taxon>
        <taxon>Actinomycetota</taxon>
        <taxon>Actinomycetes</taxon>
        <taxon>Propionibacteriales</taxon>
        <taxon>Nocardioidaceae</taxon>
        <taxon>Nocardioides</taxon>
    </lineage>
</organism>
<evidence type="ECO:0000313" key="4">
    <source>
        <dbReference type="Proteomes" id="UP001500575"/>
    </source>
</evidence>
<dbReference type="InterPro" id="IPR054246">
    <property type="entry name" value="DUF6973"/>
</dbReference>
<dbReference type="Proteomes" id="UP001500575">
    <property type="component" value="Unassembled WGS sequence"/>
</dbReference>
<comment type="caution">
    <text evidence="3">The sequence shown here is derived from an EMBL/GenBank/DDBJ whole genome shotgun (WGS) entry which is preliminary data.</text>
</comment>
<keyword evidence="4" id="KW-1185">Reference proteome</keyword>
<accession>A0ABN2XRJ6</accession>
<evidence type="ECO:0000256" key="1">
    <source>
        <dbReference type="SAM" id="MobiDB-lite"/>
    </source>
</evidence>
<evidence type="ECO:0000259" key="2">
    <source>
        <dbReference type="Pfam" id="PF22322"/>
    </source>
</evidence>
<protein>
    <recommendedName>
        <fullName evidence="2">DUF6973 domain-containing protein</fullName>
    </recommendedName>
</protein>
<name>A0ABN2XRJ6_9ACTN</name>
<feature type="domain" description="DUF6973" evidence="2">
    <location>
        <begin position="26"/>
        <end position="110"/>
    </location>
</feature>
<reference evidence="3 4" key="1">
    <citation type="journal article" date="2019" name="Int. J. Syst. Evol. Microbiol.">
        <title>The Global Catalogue of Microorganisms (GCM) 10K type strain sequencing project: providing services to taxonomists for standard genome sequencing and annotation.</title>
        <authorList>
            <consortium name="The Broad Institute Genomics Platform"/>
            <consortium name="The Broad Institute Genome Sequencing Center for Infectious Disease"/>
            <person name="Wu L."/>
            <person name="Ma J."/>
        </authorList>
    </citation>
    <scope>NUCLEOTIDE SEQUENCE [LARGE SCALE GENOMIC DNA]</scope>
    <source>
        <strain evidence="3 4">JCM 16021</strain>
    </source>
</reference>
<dbReference type="EMBL" id="BAAAQQ010000002">
    <property type="protein sequence ID" value="GAA2115461.1"/>
    <property type="molecule type" value="Genomic_DNA"/>
</dbReference>
<gene>
    <name evidence="3" type="ORF">GCM10009843_04870</name>
</gene>
<evidence type="ECO:0000313" key="3">
    <source>
        <dbReference type="EMBL" id="GAA2115461.1"/>
    </source>
</evidence>
<sequence>MSLRAAIHAASGVPRIFTAALKAGASPVDAAQVVSISAAATTVATRRGRGVPGRQNATRHFVWQALLTARHGVELARSVADAQEVGTPDRRDSQADRHNNDVGQRYGGEHAVDLAGLSIREAADRLAGVALEKWANGELAGVSR</sequence>
<dbReference type="Pfam" id="PF22322">
    <property type="entry name" value="DUF6973"/>
    <property type="match status" value="1"/>
</dbReference>
<proteinExistence type="predicted"/>
<feature type="region of interest" description="Disordered" evidence="1">
    <location>
        <begin position="79"/>
        <end position="107"/>
    </location>
</feature>
<feature type="compositionally biased region" description="Basic and acidic residues" evidence="1">
    <location>
        <begin position="87"/>
        <end position="100"/>
    </location>
</feature>
<dbReference type="RefSeq" id="WP_344302018.1">
    <property type="nucleotide sequence ID" value="NZ_BAAAQQ010000002.1"/>
</dbReference>